<proteinExistence type="predicted"/>
<dbReference type="Pfam" id="PF02954">
    <property type="entry name" value="HTH_8"/>
    <property type="match status" value="1"/>
</dbReference>
<evidence type="ECO:0000256" key="5">
    <source>
        <dbReference type="ARBA" id="ARBA00023163"/>
    </source>
</evidence>
<dbReference type="SMART" id="SM00382">
    <property type="entry name" value="AAA"/>
    <property type="match status" value="1"/>
</dbReference>
<dbReference type="InterPro" id="IPR027417">
    <property type="entry name" value="P-loop_NTPase"/>
</dbReference>
<dbReference type="InterPro" id="IPR002197">
    <property type="entry name" value="HTH_Fis"/>
</dbReference>
<dbReference type="InterPro" id="IPR058031">
    <property type="entry name" value="AAA_lid_NorR"/>
</dbReference>
<dbReference type="CDD" id="cd00009">
    <property type="entry name" value="AAA"/>
    <property type="match status" value="1"/>
</dbReference>
<sequence>MNQLLTFPDAGKHALSIRAKALVFEDPQSQALLTRLDQVAPTEATVVIIGETGTGKELLARRVHQGSGRRGPFVAVNCGAFSESLIDAELFGHESGAFTGASQARAGWFETANGGTLFLDEIGDLPLALQVKLLRVLQERQIVRIGSRKTIELDVRLIAATNVDLRDAVNAGHFRADLYYRLSVATLELRPLWERPGDILPLARHFLASYAKRLGIEGAVLAPDAEQALLTYDWPGNIRELENVIHYALIVAPMAIVHANDLQALQRSAHGRARLPSTLPPAVEERIATALPEEPAVPTLRQTLRELVLKSMELNQPFLFEQVEATLVSTAFEFCHGNQVQTARLLGLSRNVLRTLLKQHGLLAMQEDSSNDSGDLASSPVTGKTLAPASR</sequence>
<evidence type="ECO:0000259" key="7">
    <source>
        <dbReference type="PROSITE" id="PS50045"/>
    </source>
</evidence>
<keyword evidence="4" id="KW-0238">DNA-binding</keyword>
<dbReference type="Gene3D" id="1.10.10.60">
    <property type="entry name" value="Homeodomain-like"/>
    <property type="match status" value="1"/>
</dbReference>
<organism evidence="8">
    <name type="scientific">Polaromonas hydrogenivorans</name>
    <dbReference type="NCBI Taxonomy" id="335476"/>
    <lineage>
        <taxon>Bacteria</taxon>
        <taxon>Pseudomonadati</taxon>
        <taxon>Pseudomonadota</taxon>
        <taxon>Betaproteobacteria</taxon>
        <taxon>Burkholderiales</taxon>
        <taxon>Comamonadaceae</taxon>
        <taxon>Polaromonas</taxon>
    </lineage>
</organism>
<dbReference type="Gene3D" id="3.40.50.300">
    <property type="entry name" value="P-loop containing nucleotide triphosphate hydrolases"/>
    <property type="match status" value="1"/>
</dbReference>
<evidence type="ECO:0000313" key="8">
    <source>
        <dbReference type="EMBL" id="XBP70710.1"/>
    </source>
</evidence>
<dbReference type="GO" id="GO:0006355">
    <property type="term" value="P:regulation of DNA-templated transcription"/>
    <property type="evidence" value="ECO:0007669"/>
    <property type="project" value="InterPro"/>
</dbReference>
<dbReference type="InterPro" id="IPR025943">
    <property type="entry name" value="Sigma_54_int_dom_ATP-bd_2"/>
</dbReference>
<keyword evidence="5" id="KW-0804">Transcription</keyword>
<dbReference type="FunFam" id="3.40.50.300:FF:000006">
    <property type="entry name" value="DNA-binding transcriptional regulator NtrC"/>
    <property type="match status" value="1"/>
</dbReference>
<keyword evidence="3" id="KW-0805">Transcription regulation</keyword>
<dbReference type="SUPFAM" id="SSF52540">
    <property type="entry name" value="P-loop containing nucleoside triphosphate hydrolases"/>
    <property type="match status" value="1"/>
</dbReference>
<dbReference type="GO" id="GO:0043565">
    <property type="term" value="F:sequence-specific DNA binding"/>
    <property type="evidence" value="ECO:0007669"/>
    <property type="project" value="InterPro"/>
</dbReference>
<dbReference type="RefSeq" id="WP_349280047.1">
    <property type="nucleotide sequence ID" value="NZ_CBCSCU010000057.1"/>
</dbReference>
<name>A0AAU7LSW4_9BURK</name>
<dbReference type="EMBL" id="CP157675">
    <property type="protein sequence ID" value="XBP70710.1"/>
    <property type="molecule type" value="Genomic_DNA"/>
</dbReference>
<dbReference type="Pfam" id="PF25601">
    <property type="entry name" value="AAA_lid_14"/>
    <property type="match status" value="1"/>
</dbReference>
<dbReference type="PROSITE" id="PS00676">
    <property type="entry name" value="SIGMA54_INTERACT_2"/>
    <property type="match status" value="1"/>
</dbReference>
<evidence type="ECO:0000256" key="1">
    <source>
        <dbReference type="ARBA" id="ARBA00022741"/>
    </source>
</evidence>
<feature type="region of interest" description="Disordered" evidence="6">
    <location>
        <begin position="367"/>
        <end position="391"/>
    </location>
</feature>
<dbReference type="AlphaFoldDB" id="A0AAU7LSW4"/>
<dbReference type="InterPro" id="IPR025662">
    <property type="entry name" value="Sigma_54_int_dom_ATP-bd_1"/>
</dbReference>
<feature type="domain" description="Sigma-54 factor interaction" evidence="7">
    <location>
        <begin position="22"/>
        <end position="250"/>
    </location>
</feature>
<accession>A0AAU7LSW4</accession>
<evidence type="ECO:0000256" key="4">
    <source>
        <dbReference type="ARBA" id="ARBA00023125"/>
    </source>
</evidence>
<protein>
    <submittedName>
        <fullName evidence="8">Sigma-54 dependent transcriptional regulator</fullName>
    </submittedName>
</protein>
<dbReference type="GO" id="GO:0005524">
    <property type="term" value="F:ATP binding"/>
    <property type="evidence" value="ECO:0007669"/>
    <property type="project" value="UniProtKB-KW"/>
</dbReference>
<dbReference type="InterPro" id="IPR009057">
    <property type="entry name" value="Homeodomain-like_sf"/>
</dbReference>
<dbReference type="SUPFAM" id="SSF46689">
    <property type="entry name" value="Homeodomain-like"/>
    <property type="match status" value="1"/>
</dbReference>
<evidence type="ECO:0000256" key="6">
    <source>
        <dbReference type="SAM" id="MobiDB-lite"/>
    </source>
</evidence>
<dbReference type="Gene3D" id="1.10.8.60">
    <property type="match status" value="1"/>
</dbReference>
<dbReference type="PANTHER" id="PTHR32071:SF21">
    <property type="entry name" value="TRANSCRIPTIONAL REGULATORY PROTEIN FLGR"/>
    <property type="match status" value="1"/>
</dbReference>
<dbReference type="PROSITE" id="PS00675">
    <property type="entry name" value="SIGMA54_INTERACT_1"/>
    <property type="match status" value="1"/>
</dbReference>
<keyword evidence="1" id="KW-0547">Nucleotide-binding</keyword>
<dbReference type="PANTHER" id="PTHR32071">
    <property type="entry name" value="TRANSCRIPTIONAL REGULATORY PROTEIN"/>
    <property type="match status" value="1"/>
</dbReference>
<dbReference type="Pfam" id="PF00158">
    <property type="entry name" value="Sigma54_activat"/>
    <property type="match status" value="1"/>
</dbReference>
<dbReference type="InterPro" id="IPR002078">
    <property type="entry name" value="Sigma_54_int"/>
</dbReference>
<dbReference type="InterPro" id="IPR003593">
    <property type="entry name" value="AAA+_ATPase"/>
</dbReference>
<reference evidence="8" key="1">
    <citation type="submission" date="2024-05" db="EMBL/GenBank/DDBJ databases">
        <authorList>
            <person name="Bunk B."/>
            <person name="Swiderski J."/>
            <person name="Sproer C."/>
            <person name="Thiel V."/>
        </authorList>
    </citation>
    <scope>NUCLEOTIDE SEQUENCE</scope>
    <source>
        <strain evidence="8">DSM 17735</strain>
    </source>
</reference>
<dbReference type="PROSITE" id="PS00688">
    <property type="entry name" value="SIGMA54_INTERACT_3"/>
    <property type="match status" value="1"/>
</dbReference>
<dbReference type="PRINTS" id="PR01590">
    <property type="entry name" value="HTHFIS"/>
</dbReference>
<keyword evidence="2" id="KW-0067">ATP-binding</keyword>
<evidence type="ECO:0000256" key="3">
    <source>
        <dbReference type="ARBA" id="ARBA00023015"/>
    </source>
</evidence>
<gene>
    <name evidence="8" type="ORF">ABLV49_02545</name>
</gene>
<dbReference type="PROSITE" id="PS50045">
    <property type="entry name" value="SIGMA54_INTERACT_4"/>
    <property type="match status" value="1"/>
</dbReference>
<evidence type="ECO:0000256" key="2">
    <source>
        <dbReference type="ARBA" id="ARBA00022840"/>
    </source>
</evidence>
<dbReference type="InterPro" id="IPR025944">
    <property type="entry name" value="Sigma_54_int_dom_CS"/>
</dbReference>